<sequence length="81" mass="9549">MSRLVMRLYDEIEHSKAMADMCVRNKKTGVLKEVVREFWIGETCLNEQLKELEEHINLCFLTINRSRRLVLQEVMHGATTL</sequence>
<evidence type="ECO:0000256" key="3">
    <source>
        <dbReference type="ARBA" id="ARBA00022692"/>
    </source>
</evidence>
<evidence type="ECO:0000256" key="2">
    <source>
        <dbReference type="ARBA" id="ARBA00009074"/>
    </source>
</evidence>
<dbReference type="Gramene" id="KZM85315">
    <property type="protein sequence ID" value="KZM85315"/>
    <property type="gene ID" value="DCAR_027263"/>
</dbReference>
<dbReference type="PANTHER" id="PTHR31113:SF20">
    <property type="entry name" value="UPF0496 PROTEIN 2-RELATED"/>
    <property type="match status" value="1"/>
</dbReference>
<keyword evidence="3" id="KW-0812">Transmembrane</keyword>
<dbReference type="GO" id="GO:0016020">
    <property type="term" value="C:membrane"/>
    <property type="evidence" value="ECO:0007669"/>
    <property type="project" value="UniProtKB-SubCell"/>
</dbReference>
<accession>A0A175YNX8</accession>
<comment type="similarity">
    <text evidence="2">Belongs to the UPF0496 family.</text>
</comment>
<name>A0A175YNX8_DAUCS</name>
<gene>
    <name evidence="6" type="ORF">DCAR_027263</name>
</gene>
<keyword evidence="4" id="KW-1133">Transmembrane helix</keyword>
<protein>
    <submittedName>
        <fullName evidence="6">Uncharacterized protein</fullName>
    </submittedName>
</protein>
<dbReference type="EMBL" id="LNRQ01000008">
    <property type="protein sequence ID" value="KZM85315.1"/>
    <property type="molecule type" value="Genomic_DNA"/>
</dbReference>
<dbReference type="InterPro" id="IPR007749">
    <property type="entry name" value="DUF677"/>
</dbReference>
<comment type="subcellular location">
    <subcellularLocation>
        <location evidence="1">Membrane</location>
    </subcellularLocation>
</comment>
<organism evidence="6">
    <name type="scientific">Daucus carota subsp. sativus</name>
    <name type="common">Carrot</name>
    <dbReference type="NCBI Taxonomy" id="79200"/>
    <lineage>
        <taxon>Eukaryota</taxon>
        <taxon>Viridiplantae</taxon>
        <taxon>Streptophyta</taxon>
        <taxon>Embryophyta</taxon>
        <taxon>Tracheophyta</taxon>
        <taxon>Spermatophyta</taxon>
        <taxon>Magnoliopsida</taxon>
        <taxon>eudicotyledons</taxon>
        <taxon>Gunneridae</taxon>
        <taxon>Pentapetalae</taxon>
        <taxon>asterids</taxon>
        <taxon>campanulids</taxon>
        <taxon>Apiales</taxon>
        <taxon>Apiaceae</taxon>
        <taxon>Apioideae</taxon>
        <taxon>Scandiceae</taxon>
        <taxon>Daucinae</taxon>
        <taxon>Daucus</taxon>
        <taxon>Daucus sect. Daucus</taxon>
    </lineage>
</organism>
<keyword evidence="5" id="KW-0472">Membrane</keyword>
<reference evidence="6" key="1">
    <citation type="journal article" date="2016" name="Nat. Genet.">
        <title>A high-quality carrot genome assembly provides new insights into carotenoid accumulation and asterid genome evolution.</title>
        <authorList>
            <person name="Iorizzo M."/>
            <person name="Ellison S."/>
            <person name="Senalik D."/>
            <person name="Zeng P."/>
            <person name="Satapoomin P."/>
            <person name="Huang J."/>
            <person name="Bowman M."/>
            <person name="Iovene M."/>
            <person name="Sanseverino W."/>
            <person name="Cavagnaro P."/>
            <person name="Yildiz M."/>
            <person name="Macko-Podgorni A."/>
            <person name="Moranska E."/>
            <person name="Grzebelus E."/>
            <person name="Grzebelus D."/>
            <person name="Ashrafi H."/>
            <person name="Zheng Z."/>
            <person name="Cheng S."/>
            <person name="Spooner D."/>
            <person name="Van Deynze A."/>
            <person name="Simon P."/>
        </authorList>
    </citation>
    <scope>NUCLEOTIDE SEQUENCE [LARGE SCALE GENOMIC DNA]</scope>
    <source>
        <tissue evidence="6">Leaf</tissue>
    </source>
</reference>
<dbReference type="OMA" id="MVAHHIT"/>
<evidence type="ECO:0000256" key="5">
    <source>
        <dbReference type="ARBA" id="ARBA00023136"/>
    </source>
</evidence>
<proteinExistence type="inferred from homology"/>
<comment type="caution">
    <text evidence="6">The sequence shown here is derived from an EMBL/GenBank/DDBJ whole genome shotgun (WGS) entry which is preliminary data.</text>
</comment>
<evidence type="ECO:0000313" key="6">
    <source>
        <dbReference type="EMBL" id="KZM85315.1"/>
    </source>
</evidence>
<evidence type="ECO:0000256" key="4">
    <source>
        <dbReference type="ARBA" id="ARBA00022989"/>
    </source>
</evidence>
<evidence type="ECO:0000256" key="1">
    <source>
        <dbReference type="ARBA" id="ARBA00004370"/>
    </source>
</evidence>
<dbReference type="PANTHER" id="PTHR31113">
    <property type="entry name" value="UPF0496 PROTEIN 3-RELATED"/>
    <property type="match status" value="1"/>
</dbReference>
<dbReference type="AlphaFoldDB" id="A0A175YNX8"/>
<dbReference type="STRING" id="79200.A0A175YNX8"/>